<proteinExistence type="predicted"/>
<feature type="compositionally biased region" description="Basic and acidic residues" evidence="1">
    <location>
        <begin position="90"/>
        <end position="103"/>
    </location>
</feature>
<dbReference type="Proteomes" id="UP000799444">
    <property type="component" value="Unassembled WGS sequence"/>
</dbReference>
<dbReference type="EMBL" id="ML996210">
    <property type="protein sequence ID" value="KAF2730758.1"/>
    <property type="molecule type" value="Genomic_DNA"/>
</dbReference>
<protein>
    <submittedName>
        <fullName evidence="2">Uncharacterized protein</fullName>
    </submittedName>
</protein>
<feature type="region of interest" description="Disordered" evidence="1">
    <location>
        <begin position="90"/>
        <end position="110"/>
    </location>
</feature>
<reference evidence="2" key="1">
    <citation type="journal article" date="2020" name="Stud. Mycol.">
        <title>101 Dothideomycetes genomes: a test case for predicting lifestyles and emergence of pathogens.</title>
        <authorList>
            <person name="Haridas S."/>
            <person name="Albert R."/>
            <person name="Binder M."/>
            <person name="Bloem J."/>
            <person name="Labutti K."/>
            <person name="Salamov A."/>
            <person name="Andreopoulos B."/>
            <person name="Baker S."/>
            <person name="Barry K."/>
            <person name="Bills G."/>
            <person name="Bluhm B."/>
            <person name="Cannon C."/>
            <person name="Castanera R."/>
            <person name="Culley D."/>
            <person name="Daum C."/>
            <person name="Ezra D."/>
            <person name="Gonzalez J."/>
            <person name="Henrissat B."/>
            <person name="Kuo A."/>
            <person name="Liang C."/>
            <person name="Lipzen A."/>
            <person name="Lutzoni F."/>
            <person name="Magnuson J."/>
            <person name="Mondo S."/>
            <person name="Nolan M."/>
            <person name="Ohm R."/>
            <person name="Pangilinan J."/>
            <person name="Park H.-J."/>
            <person name="Ramirez L."/>
            <person name="Alfaro M."/>
            <person name="Sun H."/>
            <person name="Tritt A."/>
            <person name="Yoshinaga Y."/>
            <person name="Zwiers L.-H."/>
            <person name="Turgeon B."/>
            <person name="Goodwin S."/>
            <person name="Spatafora J."/>
            <person name="Crous P."/>
            <person name="Grigoriev I."/>
        </authorList>
    </citation>
    <scope>NUCLEOTIDE SEQUENCE</scope>
    <source>
        <strain evidence="2">CBS 125425</strain>
    </source>
</reference>
<organism evidence="2 3">
    <name type="scientific">Polyplosphaeria fusca</name>
    <dbReference type="NCBI Taxonomy" id="682080"/>
    <lineage>
        <taxon>Eukaryota</taxon>
        <taxon>Fungi</taxon>
        <taxon>Dikarya</taxon>
        <taxon>Ascomycota</taxon>
        <taxon>Pezizomycotina</taxon>
        <taxon>Dothideomycetes</taxon>
        <taxon>Pleosporomycetidae</taxon>
        <taxon>Pleosporales</taxon>
        <taxon>Tetraplosphaeriaceae</taxon>
        <taxon>Polyplosphaeria</taxon>
    </lineage>
</organism>
<evidence type="ECO:0000256" key="1">
    <source>
        <dbReference type="SAM" id="MobiDB-lite"/>
    </source>
</evidence>
<dbReference type="OrthoDB" id="3781412at2759"/>
<sequence length="110" mass="13065">MCLFTTRDTISVRERGVVDPPPHRSRYSAHPPPGTVRIPRNSSYSYRRSHEYVDGDRVIEHRRSRPAEIEYVERSPRASRRSVDYREVDMRGSRGSFVDERRRSVSRVRY</sequence>
<comment type="caution">
    <text evidence="2">The sequence shown here is derived from an EMBL/GenBank/DDBJ whole genome shotgun (WGS) entry which is preliminary data.</text>
</comment>
<evidence type="ECO:0000313" key="2">
    <source>
        <dbReference type="EMBL" id="KAF2730758.1"/>
    </source>
</evidence>
<accession>A0A9P4QNL7</accession>
<name>A0A9P4QNL7_9PLEO</name>
<evidence type="ECO:0000313" key="3">
    <source>
        <dbReference type="Proteomes" id="UP000799444"/>
    </source>
</evidence>
<feature type="region of interest" description="Disordered" evidence="1">
    <location>
        <begin position="15"/>
        <end position="41"/>
    </location>
</feature>
<keyword evidence="3" id="KW-1185">Reference proteome</keyword>
<dbReference type="AlphaFoldDB" id="A0A9P4QNL7"/>
<gene>
    <name evidence="2" type="ORF">EJ04DRAFT_444380</name>
</gene>